<dbReference type="EC" id="2.7.11.1" evidence="4"/>
<keyword evidence="10" id="KW-0430">Lectin</keyword>
<evidence type="ECO:0000256" key="8">
    <source>
        <dbReference type="ARBA" id="ARBA00022692"/>
    </source>
</evidence>
<dbReference type="InterPro" id="IPR050528">
    <property type="entry name" value="L-type_Lectin-RKs"/>
</dbReference>
<sequence>MAFARTMGYMAPECLSTGKARRQSDVYSFGVVALQIACGRRPIEVLEHPNKVKLVEWVWEILATGVILEEVDEKLNASSVNLPSMAQMDIGAFCVLLCLSISLPLLANSLFFNFTDFSRAASNSQLLLQYEARKNGASINLTRDPMQYATGRVEYAEELLLWDAGTGDLTDFITSFSFVIDSFNKSEFGDGLAFFLSSGETELNYARGGFLGIFSNSSFSDSPAGTVAVEFDTFSNDWDPKGVHLGIDVDNITSAVTTPWNVDIRGGKPATAWVSYDSKARNLSVLVNYEPDPESGLRSATSAALSFVVDLRKVLPEKVTMGFSATTGNLTEAHTLLAWSFNSTLEERGARKTPAVAVAFGVASGMIAFVAVAAGFIWCLILKGKPPVSDVAEDDDDDAIDDQFERERGPKRFPYQELASATRDFAVEGKLGEGGFGSVYKGRLNGVDVAIKRVSKDGKQGKKEYISEVTIISRLRHRNLVQLLGWCHDGGEFLLVYEFMPNGSLDSHLYCSTKCLRWPTRHKAAIGLASALFYLHHECDPGVVHRDVKPSNVMLDSAFNAKLGDFGLARLVAGDGRGPHTTMPAGTLPYMAPEYYHYGKASKETDVYSFGIVALEIACGRRPVMDDALLVEWVWDLYGKGAILEAADERLAGDFDRKEMECLMVVGLWCAYPDCKLRPTIQQAINVLLMEKEIPRLPPARPHPIYYQPSFDTLAAMSGTFLSSTTGTRSSTASASLACSMINIPTIDNTTS</sequence>
<feature type="binding site" evidence="18">
    <location>
        <position position="452"/>
    </location>
    <ligand>
        <name>ATP</name>
        <dbReference type="ChEBI" id="CHEBI:30616"/>
    </ligand>
</feature>
<feature type="transmembrane region" description="Helical" evidence="19">
    <location>
        <begin position="90"/>
        <end position="112"/>
    </location>
</feature>
<keyword evidence="9" id="KW-0732">Signal</keyword>
<dbReference type="Gene3D" id="1.10.510.10">
    <property type="entry name" value="Transferase(Phosphotransferase) domain 1"/>
    <property type="match status" value="2"/>
</dbReference>
<protein>
    <recommendedName>
        <fullName evidence="4">non-specific serine/threonine protein kinase</fullName>
        <ecNumber evidence="4">2.7.11.1</ecNumber>
    </recommendedName>
</protein>
<dbReference type="InterPro" id="IPR011009">
    <property type="entry name" value="Kinase-like_dom_sf"/>
</dbReference>
<dbReference type="FunFam" id="3.30.200.20:FF:000168">
    <property type="entry name" value="L-type lectin-domain containing receptor kinase IX.1"/>
    <property type="match status" value="1"/>
</dbReference>
<evidence type="ECO:0000256" key="10">
    <source>
        <dbReference type="ARBA" id="ARBA00022734"/>
    </source>
</evidence>
<comment type="subcellular location">
    <subcellularLocation>
        <location evidence="1">Cell membrane</location>
        <topology evidence="1">Single-pass type I membrane protein</topology>
    </subcellularLocation>
</comment>
<dbReference type="InterPro" id="IPR008271">
    <property type="entry name" value="Ser/Thr_kinase_AS"/>
</dbReference>
<keyword evidence="6" id="KW-0723">Serine/threonine-protein kinase</keyword>
<evidence type="ECO:0000313" key="22">
    <source>
        <dbReference type="Proteomes" id="UP000734854"/>
    </source>
</evidence>
<feature type="transmembrane region" description="Helical" evidence="19">
    <location>
        <begin position="355"/>
        <end position="378"/>
    </location>
</feature>
<dbReference type="PROSITE" id="PS50011">
    <property type="entry name" value="PROTEIN_KINASE_DOM"/>
    <property type="match status" value="2"/>
</dbReference>
<accession>A0A8J5KWN9</accession>
<feature type="domain" description="Protein kinase" evidence="20">
    <location>
        <begin position="425"/>
        <end position="706"/>
    </location>
</feature>
<keyword evidence="5" id="KW-1003">Cell membrane</keyword>
<proteinExistence type="inferred from homology"/>
<comment type="similarity">
    <text evidence="2">In the N-terminal section; belongs to the leguminous lectin family.</text>
</comment>
<evidence type="ECO:0000256" key="3">
    <source>
        <dbReference type="ARBA" id="ARBA00010217"/>
    </source>
</evidence>
<dbReference type="Pfam" id="PF00139">
    <property type="entry name" value="Lectin_legB"/>
    <property type="match status" value="1"/>
</dbReference>
<dbReference type="Proteomes" id="UP000734854">
    <property type="component" value="Unassembled WGS sequence"/>
</dbReference>
<evidence type="ECO:0000313" key="21">
    <source>
        <dbReference type="EMBL" id="KAG6493458.1"/>
    </source>
</evidence>
<evidence type="ECO:0000256" key="4">
    <source>
        <dbReference type="ARBA" id="ARBA00012513"/>
    </source>
</evidence>
<reference evidence="21 22" key="1">
    <citation type="submission" date="2020-08" db="EMBL/GenBank/DDBJ databases">
        <title>Plant Genome Project.</title>
        <authorList>
            <person name="Zhang R.-G."/>
        </authorList>
    </citation>
    <scope>NUCLEOTIDE SEQUENCE [LARGE SCALE GENOMIC DNA]</scope>
    <source>
        <tissue evidence="21">Rhizome</tissue>
    </source>
</reference>
<dbReference type="CDD" id="cd14066">
    <property type="entry name" value="STKc_IRAK"/>
    <property type="match status" value="1"/>
</dbReference>
<evidence type="ECO:0000256" key="9">
    <source>
        <dbReference type="ARBA" id="ARBA00022729"/>
    </source>
</evidence>
<dbReference type="InterPro" id="IPR019825">
    <property type="entry name" value="Lectin_legB_Mn/Ca_BS"/>
</dbReference>
<dbReference type="AlphaFoldDB" id="A0A8J5KWN9"/>
<dbReference type="EMBL" id="JACMSC010000013">
    <property type="protein sequence ID" value="KAG6493458.1"/>
    <property type="molecule type" value="Genomic_DNA"/>
</dbReference>
<dbReference type="PANTHER" id="PTHR27007">
    <property type="match status" value="1"/>
</dbReference>
<keyword evidence="8 19" id="KW-0812">Transmembrane</keyword>
<keyword evidence="17" id="KW-0325">Glycoprotein</keyword>
<organism evidence="21 22">
    <name type="scientific">Zingiber officinale</name>
    <name type="common">Ginger</name>
    <name type="synonym">Amomum zingiber</name>
    <dbReference type="NCBI Taxonomy" id="94328"/>
    <lineage>
        <taxon>Eukaryota</taxon>
        <taxon>Viridiplantae</taxon>
        <taxon>Streptophyta</taxon>
        <taxon>Embryophyta</taxon>
        <taxon>Tracheophyta</taxon>
        <taxon>Spermatophyta</taxon>
        <taxon>Magnoliopsida</taxon>
        <taxon>Liliopsida</taxon>
        <taxon>Zingiberales</taxon>
        <taxon>Zingiberaceae</taxon>
        <taxon>Zingiber</taxon>
    </lineage>
</organism>
<dbReference type="InterPro" id="IPR017441">
    <property type="entry name" value="Protein_kinase_ATP_BS"/>
</dbReference>
<dbReference type="CDD" id="cd06899">
    <property type="entry name" value="lectin_legume_LecRK_Arcelin_ConA"/>
    <property type="match status" value="1"/>
</dbReference>
<evidence type="ECO:0000256" key="11">
    <source>
        <dbReference type="ARBA" id="ARBA00022741"/>
    </source>
</evidence>
<keyword evidence="16" id="KW-0675">Receptor</keyword>
<keyword evidence="11 18" id="KW-0547">Nucleotide-binding</keyword>
<keyword evidence="15 19" id="KW-0472">Membrane</keyword>
<dbReference type="Gene3D" id="2.60.120.200">
    <property type="match status" value="1"/>
</dbReference>
<evidence type="ECO:0000256" key="2">
    <source>
        <dbReference type="ARBA" id="ARBA00008536"/>
    </source>
</evidence>
<keyword evidence="7" id="KW-0808">Transferase</keyword>
<comment type="caution">
    <text evidence="21">The sequence shown here is derived from an EMBL/GenBank/DDBJ whole genome shotgun (WGS) entry which is preliminary data.</text>
</comment>
<evidence type="ECO:0000256" key="18">
    <source>
        <dbReference type="PROSITE-ProRule" id="PRU10141"/>
    </source>
</evidence>
<evidence type="ECO:0000256" key="6">
    <source>
        <dbReference type="ARBA" id="ARBA00022527"/>
    </source>
</evidence>
<evidence type="ECO:0000256" key="7">
    <source>
        <dbReference type="ARBA" id="ARBA00022679"/>
    </source>
</evidence>
<dbReference type="Gene3D" id="3.30.200.20">
    <property type="entry name" value="Phosphorylase Kinase, domain 1"/>
    <property type="match status" value="1"/>
</dbReference>
<evidence type="ECO:0000256" key="17">
    <source>
        <dbReference type="ARBA" id="ARBA00023180"/>
    </source>
</evidence>
<dbReference type="GO" id="GO:0005886">
    <property type="term" value="C:plasma membrane"/>
    <property type="evidence" value="ECO:0007669"/>
    <property type="project" value="UniProtKB-SubCell"/>
</dbReference>
<gene>
    <name evidence="21" type="ORF">ZIOFF_048444</name>
</gene>
<evidence type="ECO:0000256" key="5">
    <source>
        <dbReference type="ARBA" id="ARBA00022475"/>
    </source>
</evidence>
<dbReference type="Pfam" id="PF00069">
    <property type="entry name" value="Pkinase"/>
    <property type="match status" value="1"/>
</dbReference>
<dbReference type="GO" id="GO:0005524">
    <property type="term" value="F:ATP binding"/>
    <property type="evidence" value="ECO:0007669"/>
    <property type="project" value="UniProtKB-UniRule"/>
</dbReference>
<dbReference type="FunFam" id="1.10.510.10:FF:000240">
    <property type="entry name" value="Lectin-domain containing receptor kinase A4.3"/>
    <property type="match status" value="1"/>
</dbReference>
<keyword evidence="14 19" id="KW-1133">Transmembrane helix</keyword>
<feature type="domain" description="Protein kinase" evidence="20">
    <location>
        <begin position="1"/>
        <end position="106"/>
    </location>
</feature>
<dbReference type="PROSITE" id="PS00307">
    <property type="entry name" value="LECTIN_LEGUME_BETA"/>
    <property type="match status" value="1"/>
</dbReference>
<dbReference type="SUPFAM" id="SSF56112">
    <property type="entry name" value="Protein kinase-like (PK-like)"/>
    <property type="match status" value="2"/>
</dbReference>
<evidence type="ECO:0000256" key="15">
    <source>
        <dbReference type="ARBA" id="ARBA00023136"/>
    </source>
</evidence>
<evidence type="ECO:0000259" key="20">
    <source>
        <dbReference type="PROSITE" id="PS50011"/>
    </source>
</evidence>
<dbReference type="GO" id="GO:0004674">
    <property type="term" value="F:protein serine/threonine kinase activity"/>
    <property type="evidence" value="ECO:0007669"/>
    <property type="project" value="UniProtKB-KW"/>
</dbReference>
<evidence type="ECO:0000256" key="19">
    <source>
        <dbReference type="SAM" id="Phobius"/>
    </source>
</evidence>
<comment type="similarity">
    <text evidence="3">In the C-terminal section; belongs to the protein kinase superfamily. Ser/Thr protein kinase family.</text>
</comment>
<name>A0A8J5KWN9_ZINOF</name>
<dbReference type="GO" id="GO:0030246">
    <property type="term" value="F:carbohydrate binding"/>
    <property type="evidence" value="ECO:0007669"/>
    <property type="project" value="UniProtKB-KW"/>
</dbReference>
<evidence type="ECO:0000256" key="14">
    <source>
        <dbReference type="ARBA" id="ARBA00022989"/>
    </source>
</evidence>
<evidence type="ECO:0000256" key="1">
    <source>
        <dbReference type="ARBA" id="ARBA00004251"/>
    </source>
</evidence>
<dbReference type="PROSITE" id="PS00108">
    <property type="entry name" value="PROTEIN_KINASE_ST"/>
    <property type="match status" value="1"/>
</dbReference>
<dbReference type="SUPFAM" id="SSF49899">
    <property type="entry name" value="Concanavalin A-like lectins/glucanases"/>
    <property type="match status" value="1"/>
</dbReference>
<evidence type="ECO:0000256" key="16">
    <source>
        <dbReference type="ARBA" id="ARBA00023170"/>
    </source>
</evidence>
<dbReference type="Pfam" id="PF07714">
    <property type="entry name" value="PK_Tyr_Ser-Thr"/>
    <property type="match status" value="1"/>
</dbReference>
<dbReference type="InterPro" id="IPR000719">
    <property type="entry name" value="Prot_kinase_dom"/>
</dbReference>
<keyword evidence="13 18" id="KW-0067">ATP-binding</keyword>
<dbReference type="PROSITE" id="PS00107">
    <property type="entry name" value="PROTEIN_KINASE_ATP"/>
    <property type="match status" value="1"/>
</dbReference>
<keyword evidence="12" id="KW-0418">Kinase</keyword>
<dbReference type="GO" id="GO:0002229">
    <property type="term" value="P:defense response to oomycetes"/>
    <property type="evidence" value="ECO:0007669"/>
    <property type="project" value="UniProtKB-ARBA"/>
</dbReference>
<dbReference type="SMART" id="SM00220">
    <property type="entry name" value="S_TKc"/>
    <property type="match status" value="1"/>
</dbReference>
<dbReference type="InterPro" id="IPR013320">
    <property type="entry name" value="ConA-like_dom_sf"/>
</dbReference>
<keyword evidence="22" id="KW-1185">Reference proteome</keyword>
<dbReference type="InterPro" id="IPR001220">
    <property type="entry name" value="Legume_lectin_dom"/>
</dbReference>
<dbReference type="InterPro" id="IPR001245">
    <property type="entry name" value="Ser-Thr/Tyr_kinase_cat_dom"/>
</dbReference>
<evidence type="ECO:0000256" key="12">
    <source>
        <dbReference type="ARBA" id="ARBA00022777"/>
    </source>
</evidence>
<evidence type="ECO:0000256" key="13">
    <source>
        <dbReference type="ARBA" id="ARBA00022840"/>
    </source>
</evidence>